<comment type="caution">
    <text evidence="3">The sequence shown here is derived from an EMBL/GenBank/DDBJ whole genome shotgun (WGS) entry which is preliminary data.</text>
</comment>
<evidence type="ECO:0000256" key="2">
    <source>
        <dbReference type="ARBA" id="ARBA00023002"/>
    </source>
</evidence>
<dbReference type="PANTHER" id="PTHR24321:SF15">
    <property type="entry name" value="OXIDOREDUCTASE UCPA"/>
    <property type="match status" value="1"/>
</dbReference>
<dbReference type="InterPro" id="IPR020904">
    <property type="entry name" value="Sc_DH/Rdtase_CS"/>
</dbReference>
<keyword evidence="2" id="KW-0560">Oxidoreductase</keyword>
<comment type="similarity">
    <text evidence="1">Belongs to the short-chain dehydrogenases/reductases (SDR) family.</text>
</comment>
<dbReference type="FunFam" id="3.40.50.720:FF:000084">
    <property type="entry name" value="Short-chain dehydrogenase reductase"/>
    <property type="match status" value="1"/>
</dbReference>
<dbReference type="Gene3D" id="3.40.50.720">
    <property type="entry name" value="NAD(P)-binding Rossmann-like Domain"/>
    <property type="match status" value="1"/>
</dbReference>
<dbReference type="EMBL" id="JACHOA010000004">
    <property type="protein sequence ID" value="MBB4614226.1"/>
    <property type="molecule type" value="Genomic_DNA"/>
</dbReference>
<dbReference type="PRINTS" id="PR00080">
    <property type="entry name" value="SDRFAMILY"/>
</dbReference>
<sequence>MNKPKPRIDRQDKLRHLSQNFPRREAMQRLAGRIAIVTGATKEMGETVAERLAMEGASVVCCGRDADRGEACAQRIVKAGGIAVFKRVDVGVEADVRNIVTSTVETFGRLDIVVNLAAAVDAIRGGGALPVIDETNDGFQRQLLINLWGPFWFFKYAIPEMQKSGGGSFVNLSSRAGTKATPGLPAYSASKAALEGLSRQVATDYAGYNIRSNCIAVGAIRTSQNAHLHDHPVAGAAMRATHMIPRAGSSADIAGMVAFLASDDSSFTTGELLPVDGGGGVKQVTADVSEVYKEIMAARASN</sequence>
<dbReference type="RefSeq" id="WP_158637687.1">
    <property type="nucleotide sequence ID" value="NZ_JACHOA010000004.1"/>
</dbReference>
<reference evidence="3 4" key="1">
    <citation type="submission" date="2020-08" db="EMBL/GenBank/DDBJ databases">
        <title>Genomic Encyclopedia of Type Strains, Phase IV (KMG-IV): sequencing the most valuable type-strain genomes for metagenomic binning, comparative biology and taxonomic classification.</title>
        <authorList>
            <person name="Goeker M."/>
        </authorList>
    </citation>
    <scope>NUCLEOTIDE SEQUENCE [LARGE SCALE GENOMIC DNA]</scope>
    <source>
        <strain evidence="3 4">DSM 17507</strain>
    </source>
</reference>
<dbReference type="PROSITE" id="PS00061">
    <property type="entry name" value="ADH_SHORT"/>
    <property type="match status" value="1"/>
</dbReference>
<evidence type="ECO:0000313" key="4">
    <source>
        <dbReference type="Proteomes" id="UP000538566"/>
    </source>
</evidence>
<keyword evidence="4" id="KW-1185">Reference proteome</keyword>
<dbReference type="CDD" id="cd05233">
    <property type="entry name" value="SDR_c"/>
    <property type="match status" value="1"/>
</dbReference>
<evidence type="ECO:0000313" key="3">
    <source>
        <dbReference type="EMBL" id="MBB4614226.1"/>
    </source>
</evidence>
<dbReference type="Pfam" id="PF13561">
    <property type="entry name" value="adh_short_C2"/>
    <property type="match status" value="1"/>
</dbReference>
<name>A0A7W7ACA4_9SPHN</name>
<proteinExistence type="inferred from homology"/>
<dbReference type="PRINTS" id="PR00081">
    <property type="entry name" value="GDHRDH"/>
</dbReference>
<dbReference type="OrthoDB" id="9789398at2"/>
<evidence type="ECO:0000256" key="1">
    <source>
        <dbReference type="ARBA" id="ARBA00006484"/>
    </source>
</evidence>
<protein>
    <submittedName>
        <fullName evidence="3">NAD(P)-dependent dehydrogenase (Short-subunit alcohol dehydrogenase family)</fullName>
    </submittedName>
</protein>
<accession>A0A7W7ACA4</accession>
<dbReference type="Proteomes" id="UP000538566">
    <property type="component" value="Unassembled WGS sequence"/>
</dbReference>
<organism evidence="3 4">
    <name type="scientific">Novosphingobium taihuense</name>
    <dbReference type="NCBI Taxonomy" id="260085"/>
    <lineage>
        <taxon>Bacteria</taxon>
        <taxon>Pseudomonadati</taxon>
        <taxon>Pseudomonadota</taxon>
        <taxon>Alphaproteobacteria</taxon>
        <taxon>Sphingomonadales</taxon>
        <taxon>Sphingomonadaceae</taxon>
        <taxon>Novosphingobium</taxon>
    </lineage>
</organism>
<gene>
    <name evidence="3" type="ORF">GGR37_002512</name>
</gene>
<dbReference type="InterPro" id="IPR036291">
    <property type="entry name" value="NAD(P)-bd_dom_sf"/>
</dbReference>
<dbReference type="SUPFAM" id="SSF51735">
    <property type="entry name" value="NAD(P)-binding Rossmann-fold domains"/>
    <property type="match status" value="1"/>
</dbReference>
<dbReference type="InterPro" id="IPR002347">
    <property type="entry name" value="SDR_fam"/>
</dbReference>
<dbReference type="AlphaFoldDB" id="A0A7W7ACA4"/>
<dbReference type="PANTHER" id="PTHR24321">
    <property type="entry name" value="DEHYDROGENASES, SHORT CHAIN"/>
    <property type="match status" value="1"/>
</dbReference>
<dbReference type="GO" id="GO:0016491">
    <property type="term" value="F:oxidoreductase activity"/>
    <property type="evidence" value="ECO:0007669"/>
    <property type="project" value="UniProtKB-KW"/>
</dbReference>